<feature type="transmembrane region" description="Helical" evidence="7">
    <location>
        <begin position="297"/>
        <end position="319"/>
    </location>
</feature>
<protein>
    <submittedName>
        <fullName evidence="9">FtsX-like permease family protein</fullName>
    </submittedName>
</protein>
<feature type="domain" description="ABC3 transporter permease C-terminal" evidence="8">
    <location>
        <begin position="705"/>
        <end position="820"/>
    </location>
</feature>
<feature type="transmembrane region" description="Helical" evidence="7">
    <location>
        <begin position="423"/>
        <end position="442"/>
    </location>
</feature>
<proteinExistence type="inferred from homology"/>
<dbReference type="Pfam" id="PF02687">
    <property type="entry name" value="FtsX"/>
    <property type="match status" value="2"/>
</dbReference>
<comment type="subcellular location">
    <subcellularLocation>
        <location evidence="1">Cell membrane</location>
        <topology evidence="1">Multi-pass membrane protein</topology>
    </subcellularLocation>
</comment>
<gene>
    <name evidence="9" type="ORF">RB614_03655</name>
</gene>
<evidence type="ECO:0000256" key="5">
    <source>
        <dbReference type="ARBA" id="ARBA00023136"/>
    </source>
</evidence>
<evidence type="ECO:0000256" key="6">
    <source>
        <dbReference type="ARBA" id="ARBA00038076"/>
    </source>
</evidence>
<keyword evidence="3 7" id="KW-0812">Transmembrane</keyword>
<feature type="transmembrane region" description="Helical" evidence="7">
    <location>
        <begin position="339"/>
        <end position="365"/>
    </location>
</feature>
<feature type="transmembrane region" description="Helical" evidence="7">
    <location>
        <begin position="392"/>
        <end position="411"/>
    </location>
</feature>
<dbReference type="EMBL" id="JAVHUY010000003">
    <property type="protein sequence ID" value="MDQ7903609.1"/>
    <property type="molecule type" value="Genomic_DNA"/>
</dbReference>
<feature type="domain" description="ABC3 transporter permease C-terminal" evidence="8">
    <location>
        <begin position="253"/>
        <end position="371"/>
    </location>
</feature>
<evidence type="ECO:0000256" key="3">
    <source>
        <dbReference type="ARBA" id="ARBA00022692"/>
    </source>
</evidence>
<comment type="caution">
    <text evidence="9">The sequence shown here is derived from an EMBL/GenBank/DDBJ whole genome shotgun (WGS) entry which is preliminary data.</text>
</comment>
<keyword evidence="10" id="KW-1185">Reference proteome</keyword>
<evidence type="ECO:0000313" key="9">
    <source>
        <dbReference type="EMBL" id="MDQ7903609.1"/>
    </source>
</evidence>
<dbReference type="PANTHER" id="PTHR30572">
    <property type="entry name" value="MEMBRANE COMPONENT OF TRANSPORTER-RELATED"/>
    <property type="match status" value="1"/>
</dbReference>
<evidence type="ECO:0000313" key="10">
    <source>
        <dbReference type="Proteomes" id="UP001230908"/>
    </source>
</evidence>
<evidence type="ECO:0000256" key="7">
    <source>
        <dbReference type="SAM" id="Phobius"/>
    </source>
</evidence>
<feature type="transmembrane region" description="Helical" evidence="7">
    <location>
        <begin position="245"/>
        <end position="270"/>
    </location>
</feature>
<comment type="similarity">
    <text evidence="6">Belongs to the ABC-4 integral membrane protein family.</text>
</comment>
<feature type="transmembrane region" description="Helical" evidence="7">
    <location>
        <begin position="12"/>
        <end position="41"/>
    </location>
</feature>
<keyword evidence="2" id="KW-1003">Cell membrane</keyword>
<feature type="transmembrane region" description="Helical" evidence="7">
    <location>
        <begin position="791"/>
        <end position="813"/>
    </location>
</feature>
<name>A0ABU0ZB15_9ACTN</name>
<feature type="transmembrane region" description="Helical" evidence="7">
    <location>
        <begin position="746"/>
        <end position="779"/>
    </location>
</feature>
<dbReference type="InterPro" id="IPR050250">
    <property type="entry name" value="Macrolide_Exporter_MacB"/>
</dbReference>
<evidence type="ECO:0000256" key="4">
    <source>
        <dbReference type="ARBA" id="ARBA00022989"/>
    </source>
</evidence>
<organism evidence="9 10">
    <name type="scientific">Phytohabitans maris</name>
    <dbReference type="NCBI Taxonomy" id="3071409"/>
    <lineage>
        <taxon>Bacteria</taxon>
        <taxon>Bacillati</taxon>
        <taxon>Actinomycetota</taxon>
        <taxon>Actinomycetes</taxon>
        <taxon>Micromonosporales</taxon>
        <taxon>Micromonosporaceae</taxon>
    </lineage>
</organism>
<reference evidence="9 10" key="1">
    <citation type="submission" date="2023-08" db="EMBL/GenBank/DDBJ databases">
        <title>Phytohabitans sansha sp. nov., isolated from marine sediment.</title>
        <authorList>
            <person name="Zhao Y."/>
            <person name="Yi K."/>
        </authorList>
    </citation>
    <scope>NUCLEOTIDE SEQUENCE [LARGE SCALE GENOMIC DNA]</scope>
    <source>
        <strain evidence="9 10">ZYX-F-186</strain>
    </source>
</reference>
<dbReference type="RefSeq" id="WP_308710887.1">
    <property type="nucleotide sequence ID" value="NZ_JAVHUY010000003.1"/>
</dbReference>
<dbReference type="Proteomes" id="UP001230908">
    <property type="component" value="Unassembled WGS sequence"/>
</dbReference>
<evidence type="ECO:0000256" key="2">
    <source>
        <dbReference type="ARBA" id="ARBA00022475"/>
    </source>
</evidence>
<dbReference type="InterPro" id="IPR003838">
    <property type="entry name" value="ABC3_permease_C"/>
</dbReference>
<feature type="transmembrane region" description="Helical" evidence="7">
    <location>
        <begin position="706"/>
        <end position="725"/>
    </location>
</feature>
<keyword evidence="4 7" id="KW-1133">Transmembrane helix</keyword>
<evidence type="ECO:0000259" key="8">
    <source>
        <dbReference type="Pfam" id="PF02687"/>
    </source>
</evidence>
<evidence type="ECO:0000256" key="1">
    <source>
        <dbReference type="ARBA" id="ARBA00004651"/>
    </source>
</evidence>
<keyword evidence="5 7" id="KW-0472">Membrane</keyword>
<sequence>MFGIAVQTLRARWVSFAGTVVALVLGVAQVAAMGLLLGALLDLPDRPPQRFAAAPAVVFGNDPEWNPAHHDLGVRSLAEAKGVPADVVERVAATGEVVLDRAFYAQVAGGDADQVGHPWSVARFGGYELAAGRAPAADTEIVVGGGGTGAAVGQRVDVLTADGARPYQVVGVTAPVDFERAVFFTDAEAARISPRVEAVVALGPVEAVRSAVAGSTVEVLTGVDRHKADVSEDRDREALDNTVTLLPITASVAGSTAIFVVASTFAFAVVQRRREVALLRTVGATPKQVRRMVLAEALLVGALASAAGCVLGLLGARLLARWLISLGISPSWFGVHPSLAPAVLLPVAGAFLTGVLVALLGAAAASWRAGRVRPIEALRDAAVDRPMTSGRWLLGVGGLAAGVGMVAYVGFAAPEMTLVPNKYVPTLLVPIGAFALLAPVLVGPLTRLLMAPFGGAKGAGAMVVRESALTARRRTAATAVPVLLTVGLAISLLGATDTINEARDSGLRNQVTADYVLAPEGSPGINRAAVERVAAVPGVHVVAPVLTTLYTMDGDRLQENDGYAVEPAALSRTLDLPVVEGSLDDLDDGGIVVAKSWGYELGQPVEVFMADGSTVSLRVAAIYEALRGQDIGYVTQKYAATGAYARNGLARRAYVSLDEGTDRDAALAAMRSAVDGLGARVLSTEEMVATEAAAARQLTAVRQRSVAVIVVVFCFIAIVNTLLMATADRRRDLAVLRLAGATPRQVVALFAAESLLVAGIGVVLALMASALNLAGLWIALIGLFGATPVVVPLGIVAGITAVAALLAVLGAVLPTSASLRTRAVALATARE</sequence>
<accession>A0ABU0ZB15</accession>
<dbReference type="PANTHER" id="PTHR30572:SF4">
    <property type="entry name" value="ABC TRANSPORTER PERMEASE YTRF"/>
    <property type="match status" value="1"/>
</dbReference>